<dbReference type="PANTHER" id="PTHR42718">
    <property type="entry name" value="MAJOR FACILITATOR SUPERFAMILY MULTIDRUG TRANSPORTER MFSC"/>
    <property type="match status" value="1"/>
</dbReference>
<evidence type="ECO:0000256" key="2">
    <source>
        <dbReference type="ARBA" id="ARBA00022448"/>
    </source>
</evidence>
<feature type="transmembrane region" description="Helical" evidence="8">
    <location>
        <begin position="149"/>
        <end position="169"/>
    </location>
</feature>
<dbReference type="EMBL" id="JAAGMA010000936">
    <property type="protein sequence ID" value="NEB13983.1"/>
    <property type="molecule type" value="Genomic_DNA"/>
</dbReference>
<dbReference type="InterPro" id="IPR036259">
    <property type="entry name" value="MFS_trans_sf"/>
</dbReference>
<comment type="caution">
    <text evidence="10">The sequence shown here is derived from an EMBL/GenBank/DDBJ whole genome shotgun (WGS) entry which is preliminary data.</text>
</comment>
<feature type="transmembrane region" description="Helical" evidence="8">
    <location>
        <begin position="255"/>
        <end position="278"/>
    </location>
</feature>
<evidence type="ECO:0000256" key="5">
    <source>
        <dbReference type="ARBA" id="ARBA00022989"/>
    </source>
</evidence>
<dbReference type="InterPro" id="IPR020846">
    <property type="entry name" value="MFS_dom"/>
</dbReference>
<sequence length="454" mass="45631">MAQFMLIVDVTVVNVALPSMSDDLHLSPAVMTWVVTAYTLLFGSLLLLGGRIGDFVGRRRMFLGGLALFTAASLATGLAENSGVLIAARAAQGVGAAFLSPAAMATVMATFQGAERNRALGVWAAIGGTGAAFGVLLGGVLTAGPGWEWAFFLNVPIGLLVLFLVPVLVKDDGPTTGPGGRHGGIDLPGALTMVATPALLIFGLVQARDHGFGDVAAWGSLLAAAVCAVLFVVAERSAASPLVRLPFLAHRSRAGGFLVMLASAGVLISGFFLCSLYLQHVLGYSALRTGLMFLPAALATTIGAHLASGALSKFGWRVTAFSGLAIAVVGGLLLSGVDRGNAWGEVLPGFVLLSFGLGVAFVCAITSAMHGVEHLDAGLASGLVNTAHELGASLGIAVVAAVAGGGLESAASSLGGFDNAFVACAAISAVAAVGALVLLPKERPDPSAGPIMAH</sequence>
<proteinExistence type="predicted"/>
<keyword evidence="6 8" id="KW-0472">Membrane</keyword>
<feature type="transmembrane region" description="Helical" evidence="8">
    <location>
        <begin position="120"/>
        <end position="143"/>
    </location>
</feature>
<organism evidence="10 11">
    <name type="scientific">Streptomyces coelicoflavus</name>
    <dbReference type="NCBI Taxonomy" id="285562"/>
    <lineage>
        <taxon>Bacteria</taxon>
        <taxon>Bacillati</taxon>
        <taxon>Actinomycetota</taxon>
        <taxon>Actinomycetes</taxon>
        <taxon>Kitasatosporales</taxon>
        <taxon>Streptomycetaceae</taxon>
        <taxon>Streptomyces</taxon>
    </lineage>
</organism>
<evidence type="ECO:0000256" key="1">
    <source>
        <dbReference type="ARBA" id="ARBA00004651"/>
    </source>
</evidence>
<accession>A0A7K3PVL1</accession>
<dbReference type="GO" id="GO:0005886">
    <property type="term" value="C:plasma membrane"/>
    <property type="evidence" value="ECO:0007669"/>
    <property type="project" value="UniProtKB-SubCell"/>
</dbReference>
<keyword evidence="3" id="KW-1003">Cell membrane</keyword>
<keyword evidence="5 8" id="KW-1133">Transmembrane helix</keyword>
<feature type="transmembrane region" description="Helical" evidence="8">
    <location>
        <begin position="314"/>
        <end position="334"/>
    </location>
</feature>
<feature type="transmembrane region" description="Helical" evidence="8">
    <location>
        <begin position="30"/>
        <end position="49"/>
    </location>
</feature>
<protein>
    <submittedName>
        <fullName evidence="10">MFS transporter</fullName>
    </submittedName>
</protein>
<dbReference type="PANTHER" id="PTHR42718:SF46">
    <property type="entry name" value="BLR6921 PROTEIN"/>
    <property type="match status" value="1"/>
</dbReference>
<dbReference type="InterPro" id="IPR011701">
    <property type="entry name" value="MFS"/>
</dbReference>
<dbReference type="GO" id="GO:0046677">
    <property type="term" value="P:response to antibiotic"/>
    <property type="evidence" value="ECO:0007669"/>
    <property type="project" value="UniProtKB-KW"/>
</dbReference>
<dbReference type="Gene3D" id="1.20.1250.20">
    <property type="entry name" value="MFS general substrate transporter like domains"/>
    <property type="match status" value="1"/>
</dbReference>
<feature type="transmembrane region" description="Helical" evidence="8">
    <location>
        <begin position="419"/>
        <end position="439"/>
    </location>
</feature>
<name>A0A7K3PVL1_9ACTN</name>
<evidence type="ECO:0000259" key="9">
    <source>
        <dbReference type="PROSITE" id="PS50850"/>
    </source>
</evidence>
<dbReference type="SUPFAM" id="SSF103473">
    <property type="entry name" value="MFS general substrate transporter"/>
    <property type="match status" value="1"/>
</dbReference>
<keyword evidence="2" id="KW-0813">Transport</keyword>
<keyword evidence="4 8" id="KW-0812">Transmembrane</keyword>
<dbReference type="Proteomes" id="UP000470446">
    <property type="component" value="Unassembled WGS sequence"/>
</dbReference>
<reference evidence="10 11" key="1">
    <citation type="submission" date="2020-01" db="EMBL/GenBank/DDBJ databases">
        <title>Insect and environment-associated Actinomycetes.</title>
        <authorList>
            <person name="Currrie C."/>
            <person name="Chevrette M."/>
            <person name="Carlson C."/>
            <person name="Stubbendieck R."/>
            <person name="Wendt-Pienkowski E."/>
        </authorList>
    </citation>
    <scope>NUCLEOTIDE SEQUENCE [LARGE SCALE GENOMIC DNA]</scope>
    <source>
        <strain evidence="10 11">SID14163</strain>
    </source>
</reference>
<dbReference type="RefSeq" id="WP_164249948.1">
    <property type="nucleotide sequence ID" value="NZ_JAAGMA010000936.1"/>
</dbReference>
<feature type="domain" description="Major facilitator superfamily (MFS) profile" evidence="9">
    <location>
        <begin position="1"/>
        <end position="443"/>
    </location>
</feature>
<gene>
    <name evidence="10" type="ORF">G3I32_35015</name>
</gene>
<evidence type="ECO:0000313" key="10">
    <source>
        <dbReference type="EMBL" id="NEB13983.1"/>
    </source>
</evidence>
<evidence type="ECO:0000256" key="4">
    <source>
        <dbReference type="ARBA" id="ARBA00022692"/>
    </source>
</evidence>
<dbReference type="Gene3D" id="1.20.1720.10">
    <property type="entry name" value="Multidrug resistance protein D"/>
    <property type="match status" value="1"/>
</dbReference>
<comment type="subcellular location">
    <subcellularLocation>
        <location evidence="1">Cell membrane</location>
        <topology evidence="1">Multi-pass membrane protein</topology>
    </subcellularLocation>
</comment>
<feature type="transmembrane region" description="Helical" evidence="8">
    <location>
        <begin position="346"/>
        <end position="369"/>
    </location>
</feature>
<dbReference type="CDD" id="cd17321">
    <property type="entry name" value="MFS_MMR_MDR_like"/>
    <property type="match status" value="1"/>
</dbReference>
<evidence type="ECO:0000313" key="11">
    <source>
        <dbReference type="Proteomes" id="UP000470446"/>
    </source>
</evidence>
<dbReference type="Pfam" id="PF07690">
    <property type="entry name" value="MFS_1"/>
    <property type="match status" value="1"/>
</dbReference>
<evidence type="ECO:0000256" key="8">
    <source>
        <dbReference type="SAM" id="Phobius"/>
    </source>
</evidence>
<evidence type="ECO:0000256" key="7">
    <source>
        <dbReference type="ARBA" id="ARBA00023251"/>
    </source>
</evidence>
<dbReference type="AlphaFoldDB" id="A0A7K3PVL1"/>
<keyword evidence="7" id="KW-0046">Antibiotic resistance</keyword>
<feature type="transmembrane region" description="Helical" evidence="8">
    <location>
        <begin position="290"/>
        <end position="307"/>
    </location>
</feature>
<feature type="transmembrane region" description="Helical" evidence="8">
    <location>
        <begin position="390"/>
        <end position="407"/>
    </location>
</feature>
<evidence type="ECO:0000256" key="6">
    <source>
        <dbReference type="ARBA" id="ARBA00023136"/>
    </source>
</evidence>
<evidence type="ECO:0000256" key="3">
    <source>
        <dbReference type="ARBA" id="ARBA00022475"/>
    </source>
</evidence>
<feature type="transmembrane region" description="Helical" evidence="8">
    <location>
        <begin position="215"/>
        <end position="234"/>
    </location>
</feature>
<feature type="transmembrane region" description="Helical" evidence="8">
    <location>
        <begin position="61"/>
        <end position="79"/>
    </location>
</feature>
<dbReference type="PROSITE" id="PS50850">
    <property type="entry name" value="MFS"/>
    <property type="match status" value="1"/>
</dbReference>
<feature type="transmembrane region" description="Helical" evidence="8">
    <location>
        <begin position="190"/>
        <end position="209"/>
    </location>
</feature>
<dbReference type="GO" id="GO:0022857">
    <property type="term" value="F:transmembrane transporter activity"/>
    <property type="evidence" value="ECO:0007669"/>
    <property type="project" value="InterPro"/>
</dbReference>